<dbReference type="InterPro" id="IPR004360">
    <property type="entry name" value="Glyas_Fos-R_dOase_dom"/>
</dbReference>
<dbReference type="Proteomes" id="UP001449657">
    <property type="component" value="Chromosome"/>
</dbReference>
<evidence type="ECO:0000313" key="2">
    <source>
        <dbReference type="EMBL" id="WZN48397.1"/>
    </source>
</evidence>
<gene>
    <name evidence="2" type="ORF">WJU22_09435</name>
</gene>
<evidence type="ECO:0000259" key="1">
    <source>
        <dbReference type="PROSITE" id="PS51819"/>
    </source>
</evidence>
<protein>
    <submittedName>
        <fullName evidence="2">VOC family protein</fullName>
    </submittedName>
</protein>
<dbReference type="RefSeq" id="WP_341842991.1">
    <property type="nucleotide sequence ID" value="NZ_CP149792.1"/>
</dbReference>
<dbReference type="InterPro" id="IPR037523">
    <property type="entry name" value="VOC_core"/>
</dbReference>
<dbReference type="InterPro" id="IPR029068">
    <property type="entry name" value="Glyas_Bleomycin-R_OHBP_Dase"/>
</dbReference>
<dbReference type="SUPFAM" id="SSF54593">
    <property type="entry name" value="Glyoxalase/Bleomycin resistance protein/Dihydroxybiphenyl dioxygenase"/>
    <property type="match status" value="1"/>
</dbReference>
<keyword evidence="3" id="KW-1185">Reference proteome</keyword>
<name>A0ABZ2ZAQ6_9BACT</name>
<reference evidence="2 3" key="1">
    <citation type="submission" date="2024-03" db="EMBL/GenBank/DDBJ databases">
        <title>Chitinophaga caseinilytica sp. nov., a casein hydrolysing bacterium isolated from forest soil.</title>
        <authorList>
            <person name="Lee D.S."/>
            <person name="Han D.M."/>
            <person name="Baek J.H."/>
            <person name="Choi D.G."/>
            <person name="Jeon J.H."/>
            <person name="Jeon C.O."/>
        </authorList>
    </citation>
    <scope>NUCLEOTIDE SEQUENCE [LARGE SCALE GENOMIC DNA]</scope>
    <source>
        <strain evidence="2 3">KACC 19118</strain>
    </source>
</reference>
<dbReference type="EMBL" id="CP150096">
    <property type="protein sequence ID" value="WZN48397.1"/>
    <property type="molecule type" value="Genomic_DNA"/>
</dbReference>
<dbReference type="PANTHER" id="PTHR36503:SF3">
    <property type="entry name" value="BLR0126 PROTEIN"/>
    <property type="match status" value="1"/>
</dbReference>
<dbReference type="PANTHER" id="PTHR36503">
    <property type="entry name" value="BLR2520 PROTEIN"/>
    <property type="match status" value="1"/>
</dbReference>
<dbReference type="Pfam" id="PF00903">
    <property type="entry name" value="Glyoxalase"/>
    <property type="match status" value="1"/>
</dbReference>
<sequence length="121" mass="12965">MITECAATIFQVSDLAAATVFYTETLGFTLDFEFGSVVGLHHGNVFIHLSGPASQGNKKAIGEGHMYIFCDEVDDYFAEIAAKGADAFIPPADRPYGVRDFAVKDPDGNILAFGKSIAPEN</sequence>
<dbReference type="Gene3D" id="3.10.180.10">
    <property type="entry name" value="2,3-Dihydroxybiphenyl 1,2-Dioxygenase, domain 1"/>
    <property type="match status" value="1"/>
</dbReference>
<feature type="domain" description="VOC" evidence="1">
    <location>
        <begin position="1"/>
        <end position="116"/>
    </location>
</feature>
<organism evidence="2 3">
    <name type="scientific">Chitinophaga caseinilytica</name>
    <dbReference type="NCBI Taxonomy" id="2267521"/>
    <lineage>
        <taxon>Bacteria</taxon>
        <taxon>Pseudomonadati</taxon>
        <taxon>Bacteroidota</taxon>
        <taxon>Chitinophagia</taxon>
        <taxon>Chitinophagales</taxon>
        <taxon>Chitinophagaceae</taxon>
        <taxon>Chitinophaga</taxon>
    </lineage>
</organism>
<accession>A0ABZ2ZAQ6</accession>
<dbReference type="PROSITE" id="PS51819">
    <property type="entry name" value="VOC"/>
    <property type="match status" value="1"/>
</dbReference>
<evidence type="ECO:0000313" key="3">
    <source>
        <dbReference type="Proteomes" id="UP001449657"/>
    </source>
</evidence>
<proteinExistence type="predicted"/>